<proteinExistence type="inferred from homology"/>
<keyword evidence="10" id="KW-1185">Reference proteome</keyword>
<sequence length="83" mass="9631">MAKQRVVCIIVLLLVFVLGSMITSANARVYRDYLPTKLDTIDIYRVFKELGYDESKLEYFRRRSMVEDQRDRVAPGGPAAQHH</sequence>
<evidence type="ECO:0000256" key="3">
    <source>
        <dbReference type="ARBA" id="ARBA00022525"/>
    </source>
</evidence>
<dbReference type="AlphaFoldDB" id="A0A803LVQ0"/>
<organism evidence="9 10">
    <name type="scientific">Chenopodium quinoa</name>
    <name type="common">Quinoa</name>
    <dbReference type="NCBI Taxonomy" id="63459"/>
    <lineage>
        <taxon>Eukaryota</taxon>
        <taxon>Viridiplantae</taxon>
        <taxon>Streptophyta</taxon>
        <taxon>Embryophyta</taxon>
        <taxon>Tracheophyta</taxon>
        <taxon>Spermatophyta</taxon>
        <taxon>Magnoliopsida</taxon>
        <taxon>eudicotyledons</taxon>
        <taxon>Gunneridae</taxon>
        <taxon>Pentapetalae</taxon>
        <taxon>Caryophyllales</taxon>
        <taxon>Chenopodiaceae</taxon>
        <taxon>Chenopodioideae</taxon>
        <taxon>Atripliceae</taxon>
        <taxon>Chenopodium</taxon>
    </lineage>
</organism>
<dbReference type="EnsemblPlants" id="AUR62019551-RA">
    <property type="protein sequence ID" value="AUR62019551-RA:cds"/>
    <property type="gene ID" value="AUR62019551"/>
</dbReference>
<dbReference type="Proteomes" id="UP000596660">
    <property type="component" value="Unplaced"/>
</dbReference>
<evidence type="ECO:0000256" key="4">
    <source>
        <dbReference type="ARBA" id="ARBA00022729"/>
    </source>
</evidence>
<feature type="chain" id="PRO_5031052771" evidence="8">
    <location>
        <begin position="28"/>
        <end position="83"/>
    </location>
</feature>
<keyword evidence="6" id="KW-0325">Glycoprotein</keyword>
<protein>
    <submittedName>
        <fullName evidence="9">Uncharacterized protein</fullName>
    </submittedName>
</protein>
<dbReference type="GO" id="GO:0005576">
    <property type="term" value="C:extracellular region"/>
    <property type="evidence" value="ECO:0007669"/>
    <property type="project" value="UniProtKB-SubCell"/>
</dbReference>
<evidence type="ECO:0000256" key="1">
    <source>
        <dbReference type="ARBA" id="ARBA00004239"/>
    </source>
</evidence>
<feature type="signal peptide" evidence="8">
    <location>
        <begin position="1"/>
        <end position="27"/>
    </location>
</feature>
<comment type="subcellular location">
    <subcellularLocation>
        <location evidence="1">Secreted</location>
        <location evidence="1">Extracellular space</location>
    </subcellularLocation>
</comment>
<evidence type="ECO:0000256" key="2">
    <source>
        <dbReference type="ARBA" id="ARBA00005416"/>
    </source>
</evidence>
<evidence type="ECO:0000313" key="9">
    <source>
        <dbReference type="EnsemblPlants" id="AUR62019551-RA:cds"/>
    </source>
</evidence>
<evidence type="ECO:0000256" key="8">
    <source>
        <dbReference type="SAM" id="SignalP"/>
    </source>
</evidence>
<name>A0A803LVQ0_CHEQI</name>
<keyword evidence="7" id="KW-0379">Hydroxylation</keyword>
<keyword evidence="4 8" id="KW-0732">Signal</keyword>
<dbReference type="PANTHER" id="PTHR36016">
    <property type="entry name" value="CLAVATA3/ESR (CLE)-RELATED PROTEIN 7"/>
    <property type="match status" value="1"/>
</dbReference>
<dbReference type="GO" id="GO:0030154">
    <property type="term" value="P:cell differentiation"/>
    <property type="evidence" value="ECO:0007669"/>
    <property type="project" value="UniProtKB-KW"/>
</dbReference>
<dbReference type="InterPro" id="IPR039617">
    <property type="entry name" value="CLAVATA3-CLE"/>
</dbReference>
<dbReference type="Gramene" id="AUR62019551-RA">
    <property type="protein sequence ID" value="AUR62019551-RA:cds"/>
    <property type="gene ID" value="AUR62019551"/>
</dbReference>
<accession>A0A803LVQ0</accession>
<reference evidence="9" key="2">
    <citation type="submission" date="2021-03" db="UniProtKB">
        <authorList>
            <consortium name="EnsemblPlants"/>
        </authorList>
    </citation>
    <scope>IDENTIFICATION</scope>
</reference>
<dbReference type="PANTHER" id="PTHR36016:SF1">
    <property type="entry name" value="CLAVATA3_ESR (CLE)-RELATED PROTEIN 5-RELATED"/>
    <property type="match status" value="1"/>
</dbReference>
<comment type="similarity">
    <text evidence="2">Belongs to the CLV3/ESR signal peptide family.</text>
</comment>
<evidence type="ECO:0000256" key="6">
    <source>
        <dbReference type="ARBA" id="ARBA00023180"/>
    </source>
</evidence>
<reference evidence="9" key="1">
    <citation type="journal article" date="2017" name="Nature">
        <title>The genome of Chenopodium quinoa.</title>
        <authorList>
            <person name="Jarvis D.E."/>
            <person name="Ho Y.S."/>
            <person name="Lightfoot D.J."/>
            <person name="Schmoeckel S.M."/>
            <person name="Li B."/>
            <person name="Borm T.J.A."/>
            <person name="Ohyanagi H."/>
            <person name="Mineta K."/>
            <person name="Michell C.T."/>
            <person name="Saber N."/>
            <person name="Kharbatia N.M."/>
            <person name="Rupper R.R."/>
            <person name="Sharp A.R."/>
            <person name="Dally N."/>
            <person name="Boughton B.A."/>
            <person name="Woo Y.H."/>
            <person name="Gao G."/>
            <person name="Schijlen E.G.W.M."/>
            <person name="Guo X."/>
            <person name="Momin A.A."/>
            <person name="Negrao S."/>
            <person name="Al-Babili S."/>
            <person name="Gehring C."/>
            <person name="Roessner U."/>
            <person name="Jung C."/>
            <person name="Murphy K."/>
            <person name="Arold S.T."/>
            <person name="Gojobori T."/>
            <person name="van der Linden C.G."/>
            <person name="van Loo E.N."/>
            <person name="Jellen E.N."/>
            <person name="Maughan P.J."/>
            <person name="Tester M."/>
        </authorList>
    </citation>
    <scope>NUCLEOTIDE SEQUENCE [LARGE SCALE GENOMIC DNA]</scope>
    <source>
        <strain evidence="9">cv. PI 614886</strain>
    </source>
</reference>
<evidence type="ECO:0000256" key="7">
    <source>
        <dbReference type="ARBA" id="ARBA00023278"/>
    </source>
</evidence>
<evidence type="ECO:0000256" key="5">
    <source>
        <dbReference type="ARBA" id="ARBA00022782"/>
    </source>
</evidence>
<keyword evidence="5" id="KW-0221">Differentiation</keyword>
<keyword evidence="3" id="KW-0964">Secreted</keyword>
<evidence type="ECO:0000313" key="10">
    <source>
        <dbReference type="Proteomes" id="UP000596660"/>
    </source>
</evidence>